<dbReference type="Gene3D" id="3.20.20.70">
    <property type="entry name" value="Aldolase class I"/>
    <property type="match status" value="1"/>
</dbReference>
<dbReference type="SFLD" id="SFLDS00029">
    <property type="entry name" value="Radical_SAM"/>
    <property type="match status" value="1"/>
</dbReference>
<dbReference type="AlphaFoldDB" id="A0AAP7BW90"/>
<dbReference type="GO" id="GO:0004748">
    <property type="term" value="F:ribonucleoside-diphosphate reductase activity, thioredoxin disulfide as acceptor"/>
    <property type="evidence" value="ECO:0007669"/>
    <property type="project" value="TreeGrafter"/>
</dbReference>
<keyword evidence="2" id="KW-0479">Metal-binding</keyword>
<evidence type="ECO:0000256" key="5">
    <source>
        <dbReference type="ARBA" id="ARBA00023004"/>
    </source>
</evidence>
<dbReference type="NCBIfam" id="TIGR02487">
    <property type="entry name" value="NrdD"/>
    <property type="match status" value="1"/>
</dbReference>
<comment type="caution">
    <text evidence="9">The sequence shown here is derived from an EMBL/GenBank/DDBJ whole genome shotgun (WGS) entry which is preliminary data.</text>
</comment>
<dbReference type="SUPFAM" id="SSF102114">
    <property type="entry name" value="Radical SAM enzymes"/>
    <property type="match status" value="1"/>
</dbReference>
<dbReference type="GO" id="GO:0006260">
    <property type="term" value="P:DNA replication"/>
    <property type="evidence" value="ECO:0007669"/>
    <property type="project" value="InterPro"/>
</dbReference>
<dbReference type="InterPro" id="IPR058240">
    <property type="entry name" value="rSAM_sf"/>
</dbReference>
<protein>
    <submittedName>
        <fullName evidence="9">Anaerobic ribonucleoside-triphosphate reductase</fullName>
        <ecNumber evidence="9">1.17.4.2</ecNumber>
    </submittedName>
</protein>
<evidence type="ECO:0000256" key="2">
    <source>
        <dbReference type="ARBA" id="ARBA00022723"/>
    </source>
</evidence>
<dbReference type="SFLD" id="SFLDG01066">
    <property type="entry name" value="organic_radical-activating_enz"/>
    <property type="match status" value="1"/>
</dbReference>
<evidence type="ECO:0000256" key="7">
    <source>
        <dbReference type="PROSITE-ProRule" id="PRU00492"/>
    </source>
</evidence>
<dbReference type="EC" id="1.17.4.2" evidence="9"/>
<dbReference type="InterPro" id="IPR012837">
    <property type="entry name" value="NrdG"/>
</dbReference>
<dbReference type="GO" id="GO:0043365">
    <property type="term" value="F:[formate-C-acetyltransferase]-activating enzyme activity"/>
    <property type="evidence" value="ECO:0007669"/>
    <property type="project" value="InterPro"/>
</dbReference>
<keyword evidence="1" id="KW-0949">S-adenosyl-L-methionine</keyword>
<gene>
    <name evidence="9" type="primary">nrdD</name>
    <name evidence="9" type="ORF">G6Z34_12965</name>
</gene>
<dbReference type="InterPro" id="IPR013785">
    <property type="entry name" value="Aldolase_TIM"/>
</dbReference>
<keyword evidence="9" id="KW-0560">Oxidoreductase</keyword>
<proteinExistence type="predicted"/>
<dbReference type="InterPro" id="IPR007197">
    <property type="entry name" value="rSAM"/>
</dbReference>
<keyword evidence="5" id="KW-0408">Iron</keyword>
<dbReference type="SFLD" id="SFLDG01063">
    <property type="entry name" value="activating_enzymes__group_1"/>
    <property type="match status" value="1"/>
</dbReference>
<dbReference type="PROSITE" id="PS51161">
    <property type="entry name" value="ATP_CONE"/>
    <property type="match status" value="1"/>
</dbReference>
<dbReference type="Pfam" id="PF13353">
    <property type="entry name" value="Fer4_12"/>
    <property type="match status" value="1"/>
</dbReference>
<evidence type="ECO:0000313" key="10">
    <source>
        <dbReference type="Proteomes" id="UP000481454"/>
    </source>
</evidence>
<dbReference type="PANTHER" id="PTHR21075:SF0">
    <property type="entry name" value="ANAEROBIC RIBONUCLEOSIDE-TRIPHOSPHATE REDUCTASE"/>
    <property type="match status" value="1"/>
</dbReference>
<evidence type="ECO:0000256" key="6">
    <source>
        <dbReference type="ARBA" id="ARBA00023014"/>
    </source>
</evidence>
<reference evidence="9 10" key="1">
    <citation type="submission" date="2020-02" db="EMBL/GenBank/DDBJ databases">
        <title>Genomic Insights into the Phylogeny and Genetic Plasticity of the Human and Animal Enteric Pathogen Clostridium perfringens.</title>
        <authorList>
            <person name="Feng Y."/>
            <person name="Hu Y."/>
        </authorList>
    </citation>
    <scope>NUCLEOTIDE SEQUENCE [LARGE SCALE GENOMIC DNA]</scope>
    <source>
        <strain evidence="9 10">CP-40</strain>
    </source>
</reference>
<dbReference type="InterPro" id="IPR012833">
    <property type="entry name" value="NrdD"/>
</dbReference>
<keyword evidence="6" id="KW-0411">Iron-sulfur</keyword>
<dbReference type="GO" id="GO:0051539">
    <property type="term" value="F:4 iron, 4 sulfur cluster binding"/>
    <property type="evidence" value="ECO:0007669"/>
    <property type="project" value="InterPro"/>
</dbReference>
<dbReference type="GO" id="GO:0008998">
    <property type="term" value="F:ribonucleoside-triphosphate reductase (thioredoxin) activity"/>
    <property type="evidence" value="ECO:0007669"/>
    <property type="project" value="UniProtKB-EC"/>
</dbReference>
<accession>A0AAP7BW90</accession>
<dbReference type="SUPFAM" id="SSF51998">
    <property type="entry name" value="PFL-like glycyl radical enzymes"/>
    <property type="match status" value="1"/>
</dbReference>
<dbReference type="Pfam" id="PF13597">
    <property type="entry name" value="NRDD"/>
    <property type="match status" value="1"/>
</dbReference>
<dbReference type="Pfam" id="PF03477">
    <property type="entry name" value="ATP-cone"/>
    <property type="match status" value="1"/>
</dbReference>
<dbReference type="GO" id="GO:0031250">
    <property type="term" value="C:anaerobic ribonucleoside-triphosphate reductase complex"/>
    <property type="evidence" value="ECO:0007669"/>
    <property type="project" value="TreeGrafter"/>
</dbReference>
<evidence type="ECO:0000256" key="4">
    <source>
        <dbReference type="ARBA" id="ARBA00022840"/>
    </source>
</evidence>
<dbReference type="GO" id="GO:0005524">
    <property type="term" value="F:ATP binding"/>
    <property type="evidence" value="ECO:0007669"/>
    <property type="project" value="UniProtKB-UniRule"/>
</dbReference>
<dbReference type="InterPro" id="IPR005144">
    <property type="entry name" value="ATP-cone_dom"/>
</dbReference>
<dbReference type="PANTHER" id="PTHR21075">
    <property type="entry name" value="ANAEROBIC RIBONUCLEOSIDE-TRIPHOSPHATE REDUCTASE"/>
    <property type="match status" value="1"/>
</dbReference>
<evidence type="ECO:0000256" key="3">
    <source>
        <dbReference type="ARBA" id="ARBA00022741"/>
    </source>
</evidence>
<keyword evidence="3 7" id="KW-0547">Nucleotide-binding</keyword>
<organism evidence="9 10">
    <name type="scientific">Clostridium perfringens</name>
    <dbReference type="NCBI Taxonomy" id="1502"/>
    <lineage>
        <taxon>Bacteria</taxon>
        <taxon>Bacillati</taxon>
        <taxon>Bacillota</taxon>
        <taxon>Clostridia</taxon>
        <taxon>Eubacteriales</taxon>
        <taxon>Clostridiaceae</taxon>
        <taxon>Clostridium</taxon>
    </lineage>
</organism>
<dbReference type="Proteomes" id="UP000481454">
    <property type="component" value="Unassembled WGS sequence"/>
</dbReference>
<dbReference type="GO" id="GO:0009265">
    <property type="term" value="P:2'-deoxyribonucleotide biosynthetic process"/>
    <property type="evidence" value="ECO:0007669"/>
    <property type="project" value="TreeGrafter"/>
</dbReference>
<keyword evidence="4 7" id="KW-0067">ATP-binding</keyword>
<name>A0AAP7BW90_CLOPF</name>
<dbReference type="EMBL" id="JAALLZ010000006">
    <property type="protein sequence ID" value="NGU30995.1"/>
    <property type="molecule type" value="Genomic_DNA"/>
</dbReference>
<dbReference type="Gene3D" id="3.20.70.20">
    <property type="match status" value="1"/>
</dbReference>
<evidence type="ECO:0000256" key="1">
    <source>
        <dbReference type="ARBA" id="ARBA00022691"/>
    </source>
</evidence>
<dbReference type="RefSeq" id="WP_164800940.1">
    <property type="nucleotide sequence ID" value="NZ_JAALLZ010000006.1"/>
</dbReference>
<evidence type="ECO:0000313" key="9">
    <source>
        <dbReference type="EMBL" id="NGU30995.1"/>
    </source>
</evidence>
<sequence>MIKDLKVIKRDGREVNFDRDKIVNAIMKAEGKEHIAKKIAKEIENTNFDNNKVTVRDIERKVVNLLMENGDKTTAIKYEGYRAVQEYKRTLAKRSETTRILNQQTRENANKNSDLIATKKGLILDMYITDEMLNHELPKHLAEAHKKNDIKFHDVSDRFFKGINCCLYDMKNVIDNNPIINGLKYDDANCIEAYLGVLSDVLLEASANQYGGFTINEIDHVLEDALENAYNKSIEYYTEQVGDLVPKDRIEKLAMNFVERAFRKRWNGIETRLNSISNSNMQVPFETIAFGNRTSFWARMVSRIILETRLKGCGKYRQTAIFPKLVFFYREEIHGEGGINEDLYKLAIECRSKREYPDFLSLDNGWCGEVWKKYGYALAPMGCRAYLSPWFEKGGIKPLDKNDKAIFNGRANCGAITINTVKPAIKYKGNKEAYFKEVKRCFDLATEGHLWTYNRMKDVKASTNPLFFCEGGCHIKLKPEETIERAIKTFTWSYGYIGLNEASLLMTGKEIHEDNSFAIEVLEHFNKWKNEAIKKYGLLFAIYSTPAEGYAETCRNKDYEEFGLIPGVTDKKYYMNSFHVNVAAKINPFKKMEIEKPMFDLANGGHIVYTEYPINHNLEAISQSTRKAMKLGLYEGVNFDSITCKNCGKTVTEYDPKNPKCNHCGSTKLIVVDRVCGYLSYYEIDGSTRVNDGKYQENQNRVVHYGQYIGEGIQDFDILNGDGLRTTIWFKGCPHRCEGCHNQGSWEYDKNYHIDCDLVVETCKKSKKLSVLGGEPLAPFNIKEATKIVKKVKEEIPNCSIYLWTGYEWDEIKNKEIITYLDKIICGKFIKDKKCENPMYGSENQYIVDLK</sequence>
<evidence type="ECO:0000259" key="8">
    <source>
        <dbReference type="PROSITE" id="PS51161"/>
    </source>
</evidence>
<feature type="domain" description="ATP-cone" evidence="8">
    <location>
        <begin position="5"/>
        <end position="89"/>
    </location>
</feature>
<dbReference type="SFLD" id="SFLDF00299">
    <property type="entry name" value="anaerobic_ribonucleoside-triph"/>
    <property type="match status" value="1"/>
</dbReference>